<dbReference type="InterPro" id="IPR011620">
    <property type="entry name" value="Sig_transdc_His_kinase_LytS_TM"/>
</dbReference>
<comment type="subcellular location">
    <subcellularLocation>
        <location evidence="2">Cell membrane</location>
        <topology evidence="2">Multi-pass membrane protein</topology>
    </subcellularLocation>
</comment>
<evidence type="ECO:0000256" key="5">
    <source>
        <dbReference type="ARBA" id="ARBA00022553"/>
    </source>
</evidence>
<keyword evidence="9" id="KW-0418">Kinase</keyword>
<dbReference type="InterPro" id="IPR005467">
    <property type="entry name" value="His_kinase_dom"/>
</dbReference>
<dbReference type="SMART" id="SM00387">
    <property type="entry name" value="HATPase_c"/>
    <property type="match status" value="1"/>
</dbReference>
<dbReference type="Pfam" id="PF07694">
    <property type="entry name" value="5TM-5TMR_LYT"/>
    <property type="match status" value="1"/>
</dbReference>
<keyword evidence="6" id="KW-0808">Transferase</keyword>
<dbReference type="CDD" id="cd00082">
    <property type="entry name" value="HisKA"/>
    <property type="match status" value="1"/>
</dbReference>
<dbReference type="SUPFAM" id="SSF47384">
    <property type="entry name" value="Homodimeric domain of signal transducing histidine kinase"/>
    <property type="match status" value="1"/>
</dbReference>
<keyword evidence="8" id="KW-0547">Nucleotide-binding</keyword>
<evidence type="ECO:0000256" key="6">
    <source>
        <dbReference type="ARBA" id="ARBA00022679"/>
    </source>
</evidence>
<keyword evidence="10 16" id="KW-0067">ATP-binding</keyword>
<comment type="catalytic activity">
    <reaction evidence="1">
        <text>ATP + protein L-histidine = ADP + protein N-phospho-L-histidine.</text>
        <dbReference type="EC" id="2.7.13.3"/>
    </reaction>
</comment>
<dbReference type="PRINTS" id="PR00344">
    <property type="entry name" value="BCTRLSENSOR"/>
</dbReference>
<name>A0ABV8AW95_9BACI</name>
<evidence type="ECO:0000256" key="8">
    <source>
        <dbReference type="ARBA" id="ARBA00022741"/>
    </source>
</evidence>
<evidence type="ECO:0000256" key="7">
    <source>
        <dbReference type="ARBA" id="ARBA00022692"/>
    </source>
</evidence>
<dbReference type="InterPro" id="IPR003594">
    <property type="entry name" value="HATPase_dom"/>
</dbReference>
<reference evidence="17" key="1">
    <citation type="journal article" date="2019" name="Int. J. Syst. Evol. Microbiol.">
        <title>The Global Catalogue of Microorganisms (GCM) 10K type strain sequencing project: providing services to taxonomists for standard genome sequencing and annotation.</title>
        <authorList>
            <consortium name="The Broad Institute Genomics Platform"/>
            <consortium name="The Broad Institute Genome Sequencing Center for Infectious Disease"/>
            <person name="Wu L."/>
            <person name="Ma J."/>
        </authorList>
    </citation>
    <scope>NUCLEOTIDE SEQUENCE [LARGE SCALE GENOMIC DNA]</scope>
    <source>
        <strain evidence="17">CCUG 61889</strain>
    </source>
</reference>
<dbReference type="InterPro" id="IPR036097">
    <property type="entry name" value="HisK_dim/P_sf"/>
</dbReference>
<proteinExistence type="predicted"/>
<evidence type="ECO:0000256" key="14">
    <source>
        <dbReference type="SAM" id="Phobius"/>
    </source>
</evidence>
<keyword evidence="4" id="KW-1003">Cell membrane</keyword>
<evidence type="ECO:0000256" key="10">
    <source>
        <dbReference type="ARBA" id="ARBA00022840"/>
    </source>
</evidence>
<dbReference type="Gene3D" id="3.30.565.10">
    <property type="entry name" value="Histidine kinase-like ATPase, C-terminal domain"/>
    <property type="match status" value="1"/>
</dbReference>
<keyword evidence="13 14" id="KW-0472">Membrane</keyword>
<dbReference type="PANTHER" id="PTHR43065:SF46">
    <property type="entry name" value="C4-DICARBOXYLATE TRANSPORT SENSOR PROTEIN DCTB"/>
    <property type="match status" value="1"/>
</dbReference>
<evidence type="ECO:0000256" key="2">
    <source>
        <dbReference type="ARBA" id="ARBA00004651"/>
    </source>
</evidence>
<dbReference type="EC" id="2.7.13.3" evidence="3"/>
<evidence type="ECO:0000256" key="9">
    <source>
        <dbReference type="ARBA" id="ARBA00022777"/>
    </source>
</evidence>
<feature type="transmembrane region" description="Helical" evidence="14">
    <location>
        <begin position="164"/>
        <end position="186"/>
    </location>
</feature>
<dbReference type="InterPro" id="IPR004358">
    <property type="entry name" value="Sig_transdc_His_kin-like_C"/>
</dbReference>
<evidence type="ECO:0000256" key="13">
    <source>
        <dbReference type="ARBA" id="ARBA00023136"/>
    </source>
</evidence>
<dbReference type="Proteomes" id="UP001595752">
    <property type="component" value="Unassembled WGS sequence"/>
</dbReference>
<keyword evidence="5" id="KW-0597">Phosphoprotein</keyword>
<evidence type="ECO:0000256" key="1">
    <source>
        <dbReference type="ARBA" id="ARBA00000085"/>
    </source>
</evidence>
<evidence type="ECO:0000256" key="11">
    <source>
        <dbReference type="ARBA" id="ARBA00022989"/>
    </source>
</evidence>
<dbReference type="RefSeq" id="WP_377911503.1">
    <property type="nucleotide sequence ID" value="NZ_JBHRZT010000007.1"/>
</dbReference>
<feature type="transmembrane region" description="Helical" evidence="14">
    <location>
        <begin position="103"/>
        <end position="122"/>
    </location>
</feature>
<dbReference type="PANTHER" id="PTHR43065">
    <property type="entry name" value="SENSOR HISTIDINE KINASE"/>
    <property type="match status" value="1"/>
</dbReference>
<feature type="transmembrane region" description="Helical" evidence="14">
    <location>
        <begin position="73"/>
        <end position="97"/>
    </location>
</feature>
<comment type="caution">
    <text evidence="16">The sequence shown here is derived from an EMBL/GenBank/DDBJ whole genome shotgun (WGS) entry which is preliminary data.</text>
</comment>
<keyword evidence="17" id="KW-1185">Reference proteome</keyword>
<evidence type="ECO:0000256" key="4">
    <source>
        <dbReference type="ARBA" id="ARBA00022475"/>
    </source>
</evidence>
<feature type="transmembrane region" description="Helical" evidence="14">
    <location>
        <begin position="134"/>
        <end position="152"/>
    </location>
</feature>
<protein>
    <recommendedName>
        <fullName evidence="3">histidine kinase</fullName>
        <ecNumber evidence="3">2.7.13.3</ecNumber>
    </recommendedName>
</protein>
<accession>A0ABV8AW95</accession>
<keyword evidence="11 14" id="KW-1133">Transmembrane helix</keyword>
<dbReference type="InterPro" id="IPR036890">
    <property type="entry name" value="HATPase_C_sf"/>
</dbReference>
<feature type="transmembrane region" description="Helical" evidence="14">
    <location>
        <begin position="40"/>
        <end position="61"/>
    </location>
</feature>
<dbReference type="EMBL" id="JBHRZT010000007">
    <property type="protein sequence ID" value="MFC3882228.1"/>
    <property type="molecule type" value="Genomic_DNA"/>
</dbReference>
<dbReference type="Pfam" id="PF00512">
    <property type="entry name" value="HisKA"/>
    <property type="match status" value="1"/>
</dbReference>
<evidence type="ECO:0000256" key="12">
    <source>
        <dbReference type="ARBA" id="ARBA00023012"/>
    </source>
</evidence>
<dbReference type="InterPro" id="IPR003661">
    <property type="entry name" value="HisK_dim/P_dom"/>
</dbReference>
<dbReference type="GO" id="GO:0005524">
    <property type="term" value="F:ATP binding"/>
    <property type="evidence" value="ECO:0007669"/>
    <property type="project" value="UniProtKB-KW"/>
</dbReference>
<organism evidence="16 17">
    <name type="scientific">Bacillus songklensis</name>
    <dbReference type="NCBI Taxonomy" id="1069116"/>
    <lineage>
        <taxon>Bacteria</taxon>
        <taxon>Bacillati</taxon>
        <taxon>Bacillota</taxon>
        <taxon>Bacilli</taxon>
        <taxon>Bacillales</taxon>
        <taxon>Bacillaceae</taxon>
        <taxon>Bacillus</taxon>
    </lineage>
</organism>
<feature type="domain" description="Histidine kinase" evidence="15">
    <location>
        <begin position="211"/>
        <end position="418"/>
    </location>
</feature>
<feature type="transmembrane region" description="Helical" evidence="14">
    <location>
        <begin position="9"/>
        <end position="28"/>
    </location>
</feature>
<keyword evidence="7 14" id="KW-0812">Transmembrane</keyword>
<dbReference type="SUPFAM" id="SSF55874">
    <property type="entry name" value="ATPase domain of HSP90 chaperone/DNA topoisomerase II/histidine kinase"/>
    <property type="match status" value="1"/>
</dbReference>
<sequence>MDLITKDLLINFLFILLSLFLVQMFYLLKYAYRFEELKDWMIAVFPVVSVVLCMLFPVALGEHFILDLRRIPFILGTLYGGYKLGFFLLSLILIIRYPMGGDGFYVTLLSLSLVVVLVFFLSKYYLKMSVKQKLMVSGSLIFVSLMTSMFFSEQILGLNIGTTIWIEYIVINVIGMFITTILWEVIRTNFDVLQRVIKAEKLEVVSHLATSISHEVRNPLTASRGFVQMLSEDVSLQTRKKYVDIAIQELDRAAEIINDYLTFAKPILEKKEKINVFEEIQHAVSVITPLANMNTVRIRLSLLNNEKYFVVGERKKFQQCLINMLKNGIEAMPDGGELQILLSYNHPNIQIDICDTGKGMTQEQMNRLGEPYFTTKEKGTGLGTMVSFSIIKGMNGKISVASEEGKGTYFSIKIPIYQHSAYINPHTSLNMSKKRSHV</sequence>
<gene>
    <name evidence="16" type="ORF">ACFOU2_01270</name>
</gene>
<dbReference type="Pfam" id="PF02518">
    <property type="entry name" value="HATPase_c"/>
    <property type="match status" value="1"/>
</dbReference>
<evidence type="ECO:0000259" key="15">
    <source>
        <dbReference type="PROSITE" id="PS50109"/>
    </source>
</evidence>
<keyword evidence="12" id="KW-0902">Two-component regulatory system</keyword>
<dbReference type="PROSITE" id="PS50109">
    <property type="entry name" value="HIS_KIN"/>
    <property type="match status" value="1"/>
</dbReference>
<evidence type="ECO:0000313" key="16">
    <source>
        <dbReference type="EMBL" id="MFC3882228.1"/>
    </source>
</evidence>
<dbReference type="Gene3D" id="1.10.287.130">
    <property type="match status" value="1"/>
</dbReference>
<evidence type="ECO:0000256" key="3">
    <source>
        <dbReference type="ARBA" id="ARBA00012438"/>
    </source>
</evidence>
<dbReference type="SMART" id="SM00388">
    <property type="entry name" value="HisKA"/>
    <property type="match status" value="1"/>
</dbReference>
<evidence type="ECO:0000313" key="17">
    <source>
        <dbReference type="Proteomes" id="UP001595752"/>
    </source>
</evidence>